<dbReference type="PANTHER" id="PTHR43798:SF33">
    <property type="entry name" value="HYDROLASE, PUTATIVE (AFU_ORTHOLOGUE AFUA_2G14860)-RELATED"/>
    <property type="match status" value="1"/>
</dbReference>
<dbReference type="GO" id="GO:0016020">
    <property type="term" value="C:membrane"/>
    <property type="evidence" value="ECO:0007669"/>
    <property type="project" value="TreeGrafter"/>
</dbReference>
<organism evidence="2 3">
    <name type="scientific">Saxophila tyrrhenica</name>
    <dbReference type="NCBI Taxonomy" id="1690608"/>
    <lineage>
        <taxon>Eukaryota</taxon>
        <taxon>Fungi</taxon>
        <taxon>Dikarya</taxon>
        <taxon>Ascomycota</taxon>
        <taxon>Pezizomycotina</taxon>
        <taxon>Dothideomycetes</taxon>
        <taxon>Dothideomycetidae</taxon>
        <taxon>Mycosphaerellales</taxon>
        <taxon>Extremaceae</taxon>
        <taxon>Saxophila</taxon>
    </lineage>
</organism>
<keyword evidence="3" id="KW-1185">Reference proteome</keyword>
<reference evidence="2 3" key="1">
    <citation type="submission" date="2023-08" db="EMBL/GenBank/DDBJ databases">
        <title>Black Yeasts Isolated from many extreme environments.</title>
        <authorList>
            <person name="Coleine C."/>
            <person name="Stajich J.E."/>
            <person name="Selbmann L."/>
        </authorList>
    </citation>
    <scope>NUCLEOTIDE SEQUENCE [LARGE SCALE GENOMIC DNA]</scope>
    <source>
        <strain evidence="2 3">CCFEE 5935</strain>
    </source>
</reference>
<gene>
    <name evidence="2" type="ORF">LTR77_002891</name>
</gene>
<comment type="caution">
    <text evidence="2">The sequence shown here is derived from an EMBL/GenBank/DDBJ whole genome shotgun (WGS) entry which is preliminary data.</text>
</comment>
<dbReference type="GO" id="GO:0046464">
    <property type="term" value="P:acylglycerol catabolic process"/>
    <property type="evidence" value="ECO:0007669"/>
    <property type="project" value="TreeGrafter"/>
</dbReference>
<name>A0AAV9PGS2_9PEZI</name>
<protein>
    <recommendedName>
        <fullName evidence="1">AB hydrolase-1 domain-containing protein</fullName>
    </recommendedName>
</protein>
<dbReference type="GO" id="GO:0047372">
    <property type="term" value="F:monoacylglycerol lipase activity"/>
    <property type="evidence" value="ECO:0007669"/>
    <property type="project" value="TreeGrafter"/>
</dbReference>
<evidence type="ECO:0000313" key="2">
    <source>
        <dbReference type="EMBL" id="KAK5172771.1"/>
    </source>
</evidence>
<dbReference type="InterPro" id="IPR029058">
    <property type="entry name" value="AB_hydrolase_fold"/>
</dbReference>
<evidence type="ECO:0000259" key="1">
    <source>
        <dbReference type="Pfam" id="PF00561"/>
    </source>
</evidence>
<sequence length="303" mass="33957">MPNTKTVSVPHLGGIDAAYQMPHEYDSSKPTLVLVNSFTTSSELYQSQYANAELNRAMNLIAIELLGHGQTRTKSEEFTYWDTAIMNLQLLEKLGMSGDGKKVFVLGTSASQGGWITVRMALLAPDKISGIIPLGTSMDYESERTRKLGCWNGPELLTPNIKAWTTNDKTSSFQPKEEYCNFLIDIGFGKDCPKETRDFWIETIQSNYQGDDGRRRARMAAINLRERDGLHGRLFDVKCPVLWLHGTSDAVYSVENAQEEIKLFENSSDAQLEIVKDGQHFLSFSHPKEVDGALIEFVGKYGK</sequence>
<feature type="domain" description="AB hydrolase-1" evidence="1">
    <location>
        <begin position="30"/>
        <end position="287"/>
    </location>
</feature>
<accession>A0AAV9PGS2</accession>
<dbReference type="GeneID" id="89924238"/>
<proteinExistence type="predicted"/>
<dbReference type="Proteomes" id="UP001337655">
    <property type="component" value="Unassembled WGS sequence"/>
</dbReference>
<dbReference type="InterPro" id="IPR000073">
    <property type="entry name" value="AB_hydrolase_1"/>
</dbReference>
<dbReference type="Gene3D" id="3.40.50.1820">
    <property type="entry name" value="alpha/beta hydrolase"/>
    <property type="match status" value="1"/>
</dbReference>
<dbReference type="Pfam" id="PF00561">
    <property type="entry name" value="Abhydrolase_1"/>
    <property type="match status" value="1"/>
</dbReference>
<evidence type="ECO:0000313" key="3">
    <source>
        <dbReference type="Proteomes" id="UP001337655"/>
    </source>
</evidence>
<dbReference type="SUPFAM" id="SSF53474">
    <property type="entry name" value="alpha/beta-Hydrolases"/>
    <property type="match status" value="1"/>
</dbReference>
<dbReference type="PANTHER" id="PTHR43798">
    <property type="entry name" value="MONOACYLGLYCEROL LIPASE"/>
    <property type="match status" value="1"/>
</dbReference>
<dbReference type="RefSeq" id="XP_064661489.1">
    <property type="nucleotide sequence ID" value="XM_064800150.1"/>
</dbReference>
<dbReference type="InterPro" id="IPR050266">
    <property type="entry name" value="AB_hydrolase_sf"/>
</dbReference>
<dbReference type="EMBL" id="JAVRRT010000004">
    <property type="protein sequence ID" value="KAK5172771.1"/>
    <property type="molecule type" value="Genomic_DNA"/>
</dbReference>
<dbReference type="AlphaFoldDB" id="A0AAV9PGS2"/>